<dbReference type="InParanoid" id="A2FDE8"/>
<sequence>MQLEYIEDLLKTRKIRKNVCRTKQTIRDRKSIDDRLTLNGIKVDYVDAYLCKLAGCHVTIDPLLEFAYDMSYQFRLKLDRLAKRNRTALLCWYAENWGNIFPYLSKIKFHETKIIKEEKKIMSESSDESGPEVNSIPAYCCDAINIDPSDPAQLVNYH</sequence>
<name>A2FDE8_TRIV3</name>
<proteinExistence type="predicted"/>
<evidence type="ECO:0000313" key="1">
    <source>
        <dbReference type="EMBL" id="EAX97062.1"/>
    </source>
</evidence>
<dbReference type="VEuPathDB" id="TrichDB:TVAGG3_0681770"/>
<dbReference type="VEuPathDB" id="TrichDB:TVAG_196910"/>
<accession>A2FDE8</accession>
<gene>
    <name evidence="1" type="ORF">TVAG_196910</name>
</gene>
<keyword evidence="2" id="KW-1185">Reference proteome</keyword>
<reference evidence="1" key="1">
    <citation type="submission" date="2006-10" db="EMBL/GenBank/DDBJ databases">
        <authorList>
            <person name="Amadeo P."/>
            <person name="Zhao Q."/>
            <person name="Wortman J."/>
            <person name="Fraser-Liggett C."/>
            <person name="Carlton J."/>
        </authorList>
    </citation>
    <scope>NUCLEOTIDE SEQUENCE</scope>
    <source>
        <strain evidence="1">G3</strain>
    </source>
</reference>
<organism evidence="1 2">
    <name type="scientific">Trichomonas vaginalis (strain ATCC PRA-98 / G3)</name>
    <dbReference type="NCBI Taxonomy" id="412133"/>
    <lineage>
        <taxon>Eukaryota</taxon>
        <taxon>Metamonada</taxon>
        <taxon>Parabasalia</taxon>
        <taxon>Trichomonadida</taxon>
        <taxon>Trichomonadidae</taxon>
        <taxon>Trichomonas</taxon>
    </lineage>
</organism>
<protein>
    <submittedName>
        <fullName evidence="1">Uncharacterized protein</fullName>
    </submittedName>
</protein>
<dbReference type="AlphaFoldDB" id="A2FDE8"/>
<dbReference type="KEGG" id="tva:4754849"/>
<dbReference type="EMBL" id="DS113731">
    <property type="protein sequence ID" value="EAX97062.1"/>
    <property type="molecule type" value="Genomic_DNA"/>
</dbReference>
<dbReference type="Proteomes" id="UP000001542">
    <property type="component" value="Unassembled WGS sequence"/>
</dbReference>
<evidence type="ECO:0000313" key="2">
    <source>
        <dbReference type="Proteomes" id="UP000001542"/>
    </source>
</evidence>
<reference evidence="1" key="2">
    <citation type="journal article" date="2007" name="Science">
        <title>Draft genome sequence of the sexually transmitted pathogen Trichomonas vaginalis.</title>
        <authorList>
            <person name="Carlton J.M."/>
            <person name="Hirt R.P."/>
            <person name="Silva J.C."/>
            <person name="Delcher A.L."/>
            <person name="Schatz M."/>
            <person name="Zhao Q."/>
            <person name="Wortman J.R."/>
            <person name="Bidwell S.L."/>
            <person name="Alsmark U.C.M."/>
            <person name="Besteiro S."/>
            <person name="Sicheritz-Ponten T."/>
            <person name="Noel C.J."/>
            <person name="Dacks J.B."/>
            <person name="Foster P.G."/>
            <person name="Simillion C."/>
            <person name="Van de Peer Y."/>
            <person name="Miranda-Saavedra D."/>
            <person name="Barton G.J."/>
            <person name="Westrop G.D."/>
            <person name="Mueller S."/>
            <person name="Dessi D."/>
            <person name="Fiori P.L."/>
            <person name="Ren Q."/>
            <person name="Paulsen I."/>
            <person name="Zhang H."/>
            <person name="Bastida-Corcuera F.D."/>
            <person name="Simoes-Barbosa A."/>
            <person name="Brown M.T."/>
            <person name="Hayes R.D."/>
            <person name="Mukherjee M."/>
            <person name="Okumura C.Y."/>
            <person name="Schneider R."/>
            <person name="Smith A.J."/>
            <person name="Vanacova S."/>
            <person name="Villalvazo M."/>
            <person name="Haas B.J."/>
            <person name="Pertea M."/>
            <person name="Feldblyum T.V."/>
            <person name="Utterback T.R."/>
            <person name="Shu C.L."/>
            <person name="Osoegawa K."/>
            <person name="de Jong P.J."/>
            <person name="Hrdy I."/>
            <person name="Horvathova L."/>
            <person name="Zubacova Z."/>
            <person name="Dolezal P."/>
            <person name="Malik S.B."/>
            <person name="Logsdon J.M. Jr."/>
            <person name="Henze K."/>
            <person name="Gupta A."/>
            <person name="Wang C.C."/>
            <person name="Dunne R.L."/>
            <person name="Upcroft J.A."/>
            <person name="Upcroft P."/>
            <person name="White O."/>
            <person name="Salzberg S.L."/>
            <person name="Tang P."/>
            <person name="Chiu C.-H."/>
            <person name="Lee Y.-S."/>
            <person name="Embley T.M."/>
            <person name="Coombs G.H."/>
            <person name="Mottram J.C."/>
            <person name="Tachezy J."/>
            <person name="Fraser-Liggett C.M."/>
            <person name="Johnson P.J."/>
        </authorList>
    </citation>
    <scope>NUCLEOTIDE SEQUENCE [LARGE SCALE GENOMIC DNA]</scope>
    <source>
        <strain evidence="1">G3</strain>
    </source>
</reference>